<gene>
    <name evidence="1" type="ORF">FF38_03658</name>
</gene>
<keyword evidence="2" id="KW-1185">Reference proteome</keyword>
<name>A0A0L0CLQ5_LUCCU</name>
<sequence length="162" mass="18287">MIQKGDDLINGVNHNYQYPIVNNNNTQMGNSTEFSGNSGNVIQAMSFEDYAPLESTLPPVETVLPQYIPTPPPSLPSPSVNISTVNTTIPQFRFQLQHQTLPLPSLQLQHNQNINNHQYYCNEQLLQHQQVGLHSSSFQVNHNNKNIESTINPQQLVVDDKR</sequence>
<comment type="caution">
    <text evidence="1">The sequence shown here is derived from an EMBL/GenBank/DDBJ whole genome shotgun (WGS) entry which is preliminary data.</text>
</comment>
<proteinExistence type="predicted"/>
<dbReference type="EMBL" id="JRES01000232">
    <property type="protein sequence ID" value="KNC33162.1"/>
    <property type="molecule type" value="Genomic_DNA"/>
</dbReference>
<evidence type="ECO:0000313" key="2">
    <source>
        <dbReference type="Proteomes" id="UP000037069"/>
    </source>
</evidence>
<organism evidence="1 2">
    <name type="scientific">Lucilia cuprina</name>
    <name type="common">Green bottle fly</name>
    <name type="synonym">Australian sheep blowfly</name>
    <dbReference type="NCBI Taxonomy" id="7375"/>
    <lineage>
        <taxon>Eukaryota</taxon>
        <taxon>Metazoa</taxon>
        <taxon>Ecdysozoa</taxon>
        <taxon>Arthropoda</taxon>
        <taxon>Hexapoda</taxon>
        <taxon>Insecta</taxon>
        <taxon>Pterygota</taxon>
        <taxon>Neoptera</taxon>
        <taxon>Endopterygota</taxon>
        <taxon>Diptera</taxon>
        <taxon>Brachycera</taxon>
        <taxon>Muscomorpha</taxon>
        <taxon>Oestroidea</taxon>
        <taxon>Calliphoridae</taxon>
        <taxon>Luciliinae</taxon>
        <taxon>Lucilia</taxon>
    </lineage>
</organism>
<accession>A0A0L0CLQ5</accession>
<reference evidence="1 2" key="1">
    <citation type="journal article" date="2015" name="Nat. Commun.">
        <title>Lucilia cuprina genome unlocks parasitic fly biology to underpin future interventions.</title>
        <authorList>
            <person name="Anstead C.A."/>
            <person name="Korhonen P.K."/>
            <person name="Young N.D."/>
            <person name="Hall R.S."/>
            <person name="Jex A.R."/>
            <person name="Murali S.C."/>
            <person name="Hughes D.S."/>
            <person name="Lee S.F."/>
            <person name="Perry T."/>
            <person name="Stroehlein A.J."/>
            <person name="Ansell B.R."/>
            <person name="Breugelmans B."/>
            <person name="Hofmann A."/>
            <person name="Qu J."/>
            <person name="Dugan S."/>
            <person name="Lee S.L."/>
            <person name="Chao H."/>
            <person name="Dinh H."/>
            <person name="Han Y."/>
            <person name="Doddapaneni H.V."/>
            <person name="Worley K.C."/>
            <person name="Muzny D.M."/>
            <person name="Ioannidis P."/>
            <person name="Waterhouse R.M."/>
            <person name="Zdobnov E.M."/>
            <person name="James P.J."/>
            <person name="Bagnall N.H."/>
            <person name="Kotze A.C."/>
            <person name="Gibbs R.A."/>
            <person name="Richards S."/>
            <person name="Batterham P."/>
            <person name="Gasser R.B."/>
        </authorList>
    </citation>
    <scope>NUCLEOTIDE SEQUENCE [LARGE SCALE GENOMIC DNA]</scope>
    <source>
        <strain evidence="1 2">LS</strain>
        <tissue evidence="1">Full body</tissue>
    </source>
</reference>
<protein>
    <submittedName>
        <fullName evidence="1">Uncharacterized protein</fullName>
    </submittedName>
</protein>
<evidence type="ECO:0000313" key="1">
    <source>
        <dbReference type="EMBL" id="KNC33162.1"/>
    </source>
</evidence>
<dbReference type="OrthoDB" id="5915660at2759"/>
<dbReference type="AlphaFoldDB" id="A0A0L0CLQ5"/>
<dbReference type="Proteomes" id="UP000037069">
    <property type="component" value="Unassembled WGS sequence"/>
</dbReference>